<reference evidence="1 2" key="1">
    <citation type="submission" date="2021-06" db="EMBL/GenBank/DDBJ databases">
        <title>Caerostris extrusa draft genome.</title>
        <authorList>
            <person name="Kono N."/>
            <person name="Arakawa K."/>
        </authorList>
    </citation>
    <scope>NUCLEOTIDE SEQUENCE [LARGE SCALE GENOMIC DNA]</scope>
</reference>
<name>A0AAV4PLS0_CAEEX</name>
<dbReference type="EMBL" id="BPLR01004795">
    <property type="protein sequence ID" value="GIX97579.1"/>
    <property type="molecule type" value="Genomic_DNA"/>
</dbReference>
<sequence length="80" mass="9308">MKIRYYTTSANARNNLCQRRKRTKKNSPILQYNRFSSSKIMEIHSDAPVVLLAPEFPPLLEILIFPVSARRSANELWKTS</sequence>
<gene>
    <name evidence="1" type="ORF">CEXT_448831</name>
</gene>
<dbReference type="AlphaFoldDB" id="A0AAV4PLS0"/>
<protein>
    <submittedName>
        <fullName evidence="1">Uncharacterized protein</fullName>
    </submittedName>
</protein>
<dbReference type="Proteomes" id="UP001054945">
    <property type="component" value="Unassembled WGS sequence"/>
</dbReference>
<keyword evidence="2" id="KW-1185">Reference proteome</keyword>
<comment type="caution">
    <text evidence="1">The sequence shown here is derived from an EMBL/GenBank/DDBJ whole genome shotgun (WGS) entry which is preliminary data.</text>
</comment>
<evidence type="ECO:0000313" key="2">
    <source>
        <dbReference type="Proteomes" id="UP001054945"/>
    </source>
</evidence>
<organism evidence="1 2">
    <name type="scientific">Caerostris extrusa</name>
    <name type="common">Bark spider</name>
    <name type="synonym">Caerostris bankana</name>
    <dbReference type="NCBI Taxonomy" id="172846"/>
    <lineage>
        <taxon>Eukaryota</taxon>
        <taxon>Metazoa</taxon>
        <taxon>Ecdysozoa</taxon>
        <taxon>Arthropoda</taxon>
        <taxon>Chelicerata</taxon>
        <taxon>Arachnida</taxon>
        <taxon>Araneae</taxon>
        <taxon>Araneomorphae</taxon>
        <taxon>Entelegynae</taxon>
        <taxon>Araneoidea</taxon>
        <taxon>Araneidae</taxon>
        <taxon>Caerostris</taxon>
    </lineage>
</organism>
<evidence type="ECO:0000313" key="1">
    <source>
        <dbReference type="EMBL" id="GIX97579.1"/>
    </source>
</evidence>
<accession>A0AAV4PLS0</accession>
<proteinExistence type="predicted"/>